<name>A0A3B1CLM0_9ZZZZ</name>
<feature type="domain" description="Flagellin C-terminal" evidence="3">
    <location>
        <begin position="275"/>
        <end position="356"/>
    </location>
</feature>
<accession>A0A3B1CLM0</accession>
<dbReference type="GO" id="GO:0005198">
    <property type="term" value="F:structural molecule activity"/>
    <property type="evidence" value="ECO:0007669"/>
    <property type="project" value="InterPro"/>
</dbReference>
<sequence length="357" mass="39309">MRISSFTVYDRLTRALQENLRRLYDAQETLATGKKINRPSQDIVGASRALDYKVSIKDTQQNIKNIEGVTANLEITGGILGDATNTLSRLKELSLSALNGSLSSEDREATAKEVRELKKHMLSLGNSSFQGKYIFSGLLTNRVAFDSNTYDYQGDENNLEIKVGTNSRVKENLTGNEAFAYVQSSHEVVTLDEGTKYIHYIPGQVIDGNYPQNRVIIAISTTDDKSAVEAELQGGPPYTSVEDTFYFDNMIQMTGQLQSALENNNTDRINAILTPIDDSIGQVTNARAELGARINFTETEHGRLDNAVLGLRTLLSGTEDADLAEVISEVSKNEVALQALRNTGARLLSQSLLDFLQ</sequence>
<keyword evidence="4" id="KW-0969">Cilium</keyword>
<dbReference type="Gene3D" id="1.20.1330.10">
    <property type="entry name" value="f41 fragment of flagellin, N-terminal domain"/>
    <property type="match status" value="1"/>
</dbReference>
<evidence type="ECO:0000259" key="2">
    <source>
        <dbReference type="Pfam" id="PF00669"/>
    </source>
</evidence>
<dbReference type="GO" id="GO:0009424">
    <property type="term" value="C:bacterial-type flagellum hook"/>
    <property type="evidence" value="ECO:0007669"/>
    <property type="project" value="InterPro"/>
</dbReference>
<dbReference type="AlphaFoldDB" id="A0A3B1CLM0"/>
<organism evidence="4">
    <name type="scientific">hydrothermal vent metagenome</name>
    <dbReference type="NCBI Taxonomy" id="652676"/>
    <lineage>
        <taxon>unclassified sequences</taxon>
        <taxon>metagenomes</taxon>
        <taxon>ecological metagenomes</taxon>
    </lineage>
</organism>
<dbReference type="Pfam" id="PF00669">
    <property type="entry name" value="Flagellin_N"/>
    <property type="match status" value="1"/>
</dbReference>
<reference evidence="4" key="1">
    <citation type="submission" date="2018-06" db="EMBL/GenBank/DDBJ databases">
        <authorList>
            <person name="Zhirakovskaya E."/>
        </authorList>
    </citation>
    <scope>NUCLEOTIDE SEQUENCE</scope>
</reference>
<evidence type="ECO:0000313" key="4">
    <source>
        <dbReference type="EMBL" id="VAX31446.1"/>
    </source>
</evidence>
<dbReference type="PANTHER" id="PTHR42792">
    <property type="entry name" value="FLAGELLIN"/>
    <property type="match status" value="1"/>
</dbReference>
<protein>
    <submittedName>
        <fullName evidence="4">Flagellar hook-associated protein FlgL</fullName>
    </submittedName>
</protein>
<dbReference type="EMBL" id="UOGH01000204">
    <property type="protein sequence ID" value="VAX31446.1"/>
    <property type="molecule type" value="Genomic_DNA"/>
</dbReference>
<keyword evidence="1" id="KW-0975">Bacterial flagellum</keyword>
<dbReference type="InterPro" id="IPR046358">
    <property type="entry name" value="Flagellin_C"/>
</dbReference>
<proteinExistence type="predicted"/>
<evidence type="ECO:0000259" key="3">
    <source>
        <dbReference type="Pfam" id="PF00700"/>
    </source>
</evidence>
<dbReference type="InterPro" id="IPR013384">
    <property type="entry name" value="Flagell_FlgL"/>
</dbReference>
<keyword evidence="4" id="KW-0282">Flagellum</keyword>
<feature type="domain" description="Flagellin N-terminal" evidence="2">
    <location>
        <begin position="3"/>
        <end position="138"/>
    </location>
</feature>
<dbReference type="InterPro" id="IPR001492">
    <property type="entry name" value="Flagellin"/>
</dbReference>
<dbReference type="Pfam" id="PF00700">
    <property type="entry name" value="Flagellin_C"/>
    <property type="match status" value="1"/>
</dbReference>
<dbReference type="InterPro" id="IPR001029">
    <property type="entry name" value="Flagellin_N"/>
</dbReference>
<keyword evidence="4" id="KW-0966">Cell projection</keyword>
<gene>
    <name evidence="4" type="ORF">MNBD_NITROSPIRAE02-1447</name>
</gene>
<dbReference type="SUPFAM" id="SSF64518">
    <property type="entry name" value="Phase 1 flagellin"/>
    <property type="match status" value="1"/>
</dbReference>
<dbReference type="PANTHER" id="PTHR42792:SF1">
    <property type="entry name" value="FLAGELLAR HOOK-ASSOCIATED PROTEIN 3"/>
    <property type="match status" value="1"/>
</dbReference>
<dbReference type="NCBIfam" id="TIGR02550">
    <property type="entry name" value="flagell_flgL"/>
    <property type="match status" value="1"/>
</dbReference>
<evidence type="ECO:0000256" key="1">
    <source>
        <dbReference type="ARBA" id="ARBA00023143"/>
    </source>
</evidence>
<dbReference type="GO" id="GO:0071973">
    <property type="term" value="P:bacterial-type flagellum-dependent cell motility"/>
    <property type="evidence" value="ECO:0007669"/>
    <property type="project" value="InterPro"/>
</dbReference>